<dbReference type="InterPro" id="IPR001647">
    <property type="entry name" value="HTH_TetR"/>
</dbReference>
<dbReference type="EMBL" id="JAUHQC010000010">
    <property type="protein sequence ID" value="MDN4533283.1"/>
    <property type="molecule type" value="Genomic_DNA"/>
</dbReference>
<dbReference type="InterPro" id="IPR050624">
    <property type="entry name" value="HTH-type_Tx_Regulator"/>
</dbReference>
<sequence length="179" mass="21223">METPTQKRTVQHIIRTTFDLLQDYHFDSITVQQICGAAEINRSTFYRYFEDKYDLLYHLAEELGEDITNEMQGPDEAAMLKSLVKLVNKNQTLFKHLIVSSKQNEFYQELTRVASRLIYQGAYEHDNFISRQIRQSIYPKMASDFFGSGIIEVMRQWLNNQYDYTLDEVLQTLDQIERK</sequence>
<dbReference type="GeneID" id="64981187"/>
<dbReference type="PANTHER" id="PTHR43479:SF7">
    <property type="entry name" value="TETR-FAMILY TRANSCRIPTIONAL REGULATOR"/>
    <property type="match status" value="1"/>
</dbReference>
<dbReference type="Pfam" id="PF14278">
    <property type="entry name" value="TetR_C_8"/>
    <property type="match status" value="1"/>
</dbReference>
<proteinExistence type="predicted"/>
<dbReference type="AlphaFoldDB" id="A0AAP8TSL7"/>
<evidence type="ECO:0000313" key="4">
    <source>
        <dbReference type="EMBL" id="MDN4533283.1"/>
    </source>
</evidence>
<protein>
    <submittedName>
        <fullName evidence="5">TetR/AcrR family transcriptional regulator</fullName>
    </submittedName>
</protein>
<gene>
    <name evidence="5" type="ORF">CD158_08925</name>
    <name evidence="4" type="ORF">QYH67_06845</name>
</gene>
<feature type="domain" description="HTH tetR-type" evidence="3">
    <location>
        <begin position="7"/>
        <end position="67"/>
    </location>
</feature>
<accession>A0AAP8TSL7</accession>
<dbReference type="EMBL" id="PPQW01000068">
    <property type="protein sequence ID" value="PNZ66307.1"/>
    <property type="molecule type" value="Genomic_DNA"/>
</dbReference>
<dbReference type="Proteomes" id="UP000242470">
    <property type="component" value="Unassembled WGS sequence"/>
</dbReference>
<evidence type="ECO:0000259" key="3">
    <source>
        <dbReference type="PROSITE" id="PS50977"/>
    </source>
</evidence>
<comment type="caution">
    <text evidence="5">The sequence shown here is derived from an EMBL/GenBank/DDBJ whole genome shotgun (WGS) entry which is preliminary data.</text>
</comment>
<dbReference type="RefSeq" id="WP_059107833.1">
    <property type="nucleotide sequence ID" value="NZ_AP024589.1"/>
</dbReference>
<evidence type="ECO:0000256" key="1">
    <source>
        <dbReference type="ARBA" id="ARBA00023125"/>
    </source>
</evidence>
<dbReference type="Pfam" id="PF00440">
    <property type="entry name" value="TetR_N"/>
    <property type="match status" value="1"/>
</dbReference>
<reference evidence="4" key="2">
    <citation type="submission" date="2023-07" db="EMBL/GenBank/DDBJ databases">
        <title>Evaluation of the beneficial properties of pineapple isolates.</title>
        <authorList>
            <person name="Adefiranye O."/>
        </authorList>
    </citation>
    <scope>NUCLEOTIDE SEQUENCE</scope>
    <source>
        <strain evidence="4">PAPLE_T1</strain>
    </source>
</reference>
<organism evidence="5 6">
    <name type="scientific">Staphylococcus auricularis</name>
    <dbReference type="NCBI Taxonomy" id="29379"/>
    <lineage>
        <taxon>Bacteria</taxon>
        <taxon>Bacillati</taxon>
        <taxon>Bacillota</taxon>
        <taxon>Bacilli</taxon>
        <taxon>Bacillales</taxon>
        <taxon>Staphylococcaceae</taxon>
        <taxon>Staphylococcus</taxon>
    </lineage>
</organism>
<keyword evidence="1 2" id="KW-0238">DNA-binding</keyword>
<dbReference type="Gene3D" id="1.10.357.10">
    <property type="entry name" value="Tetracycline Repressor, domain 2"/>
    <property type="match status" value="1"/>
</dbReference>
<dbReference type="Proteomes" id="UP001171687">
    <property type="component" value="Unassembled WGS sequence"/>
</dbReference>
<dbReference type="SUPFAM" id="SSF46689">
    <property type="entry name" value="Homeodomain-like"/>
    <property type="match status" value="1"/>
</dbReference>
<dbReference type="GO" id="GO:0003677">
    <property type="term" value="F:DNA binding"/>
    <property type="evidence" value="ECO:0007669"/>
    <property type="project" value="UniProtKB-UniRule"/>
</dbReference>
<evidence type="ECO:0000256" key="2">
    <source>
        <dbReference type="PROSITE-ProRule" id="PRU00335"/>
    </source>
</evidence>
<name>A0AAP8TSL7_9STAP</name>
<dbReference type="InterPro" id="IPR009057">
    <property type="entry name" value="Homeodomain-like_sf"/>
</dbReference>
<evidence type="ECO:0000313" key="6">
    <source>
        <dbReference type="Proteomes" id="UP000242470"/>
    </source>
</evidence>
<feature type="DNA-binding region" description="H-T-H motif" evidence="2">
    <location>
        <begin position="30"/>
        <end position="49"/>
    </location>
</feature>
<dbReference type="InterPro" id="IPR039532">
    <property type="entry name" value="TetR_C_Firmicutes"/>
</dbReference>
<reference evidence="5 6" key="1">
    <citation type="submission" date="2017-08" db="EMBL/GenBank/DDBJ databases">
        <title>Draft genome sequences of 64 type strains of genus Staph aureus.</title>
        <authorList>
            <person name="Cole K."/>
            <person name="Golubchik T."/>
            <person name="Russell J."/>
            <person name="Foster D."/>
            <person name="Llewelyn M."/>
            <person name="Wilson D."/>
            <person name="Crook D."/>
            <person name="Paul J."/>
        </authorList>
    </citation>
    <scope>NUCLEOTIDE SEQUENCE [LARGE SCALE GENOMIC DNA]</scope>
    <source>
        <strain evidence="5 6">NCTC 12101</strain>
    </source>
</reference>
<dbReference type="PROSITE" id="PS50977">
    <property type="entry name" value="HTH_TETR_2"/>
    <property type="match status" value="1"/>
</dbReference>
<evidence type="ECO:0000313" key="5">
    <source>
        <dbReference type="EMBL" id="PNZ66307.1"/>
    </source>
</evidence>
<dbReference type="PANTHER" id="PTHR43479">
    <property type="entry name" value="ACREF/ENVCD OPERON REPRESSOR-RELATED"/>
    <property type="match status" value="1"/>
</dbReference>